<evidence type="ECO:0000313" key="7">
    <source>
        <dbReference type="EMBL" id="KAL1860620.1"/>
    </source>
</evidence>
<evidence type="ECO:0000313" key="8">
    <source>
        <dbReference type="Proteomes" id="UP001583177"/>
    </source>
</evidence>
<sequence length="865" mass="93367">MDASLPSSSKATKKGGCQSSDPPLNDAGYEPDADDSLNEDTEVEVIINDSDLNMPSNRQRPPPRREADMSSIINLAQKTELTTLVEAIMDKMSTQVQKPFTFLGHQVAQKNRAQVWNYAPVMEAALASVDPVAGPPANGVVVYGYCKLSKSVQELDDAGATPDPGETGANPDPDRAQGQDAGNADGVADDDGKAPFVTIPEIDANSVEAMVPSMSELQKDVSSYFGKWKTAFQKRFNDFVVPKFPNFNAGPSGQGQGPSRGGIVGTGFSSRTQQPQQAIRGIAYQADLNLIRRFPPAQTPLTTLPVDKRRLLLHAIMLMLLSTEHYIAYSRIFMMYLASSLHVPMYAFIEDENRVARSLGKIYKTLCDESERCEAEEQKKLEELRKANECKKSDTLENTDTTDAEETKAVQGTKQAQGTKPVKDTRPLRKYRPVTNPAQAGAALLAAGLGMVPAGQGLPAISLPPVTVANLLGSLSDNESALATFFGVNPSRPSTKSIDSFALTLQDIGFIPLHCVKESGFQNQRDIAPEDRRMRLILCVNGLLTSKDDIGSPWKLLGSQNEVYAVRWETETLEKIGSAFETLLKSKAWAECQKELDRTPILTKMLLSDWPNALLRSSKVVDNAWIMGMTRSTKLSSCLSDLITGHLHGERGLTLIGYGVGARAIYLTLTYLAERKLYGLVDSVVLMGAPIPGDAGTWTALKSVVTGRFVNVFAKNDYMLAFASRSGPSYFGMAGLGCIEGVGGVENHDVSDILKAHVQYPSLVGDILQRIGWDELATKTPAQPNPGGQPSTAVLKAPAAAAGGNRPGQAQHPHGQGHGRGRGRGQFPGHFENKENAQPQGRGGKSGRSNSDRRLAGQVGKMSLK</sequence>
<feature type="region of interest" description="Disordered" evidence="6">
    <location>
        <begin position="397"/>
        <end position="422"/>
    </location>
</feature>
<evidence type="ECO:0000256" key="4">
    <source>
        <dbReference type="ARBA" id="ARBA00023136"/>
    </source>
</evidence>
<evidence type="ECO:0000256" key="2">
    <source>
        <dbReference type="ARBA" id="ARBA00022692"/>
    </source>
</evidence>
<feature type="region of interest" description="Disordered" evidence="6">
    <location>
        <begin position="799"/>
        <end position="865"/>
    </location>
</feature>
<dbReference type="InterPro" id="IPR007941">
    <property type="entry name" value="DUF726"/>
</dbReference>
<keyword evidence="4" id="KW-0472">Membrane</keyword>
<dbReference type="PANTHER" id="PTHR17920">
    <property type="entry name" value="TRANSMEMBRANE AND COILED-COIL DOMAIN-CONTAINING PROTEIN 4 TMCO4"/>
    <property type="match status" value="1"/>
</dbReference>
<feature type="compositionally biased region" description="Low complexity" evidence="6">
    <location>
        <begin position="799"/>
        <end position="814"/>
    </location>
</feature>
<feature type="region of interest" description="Disordered" evidence="6">
    <location>
        <begin position="156"/>
        <end position="193"/>
    </location>
</feature>
<feature type="compositionally biased region" description="Gly residues" evidence="6">
    <location>
        <begin position="252"/>
        <end position="265"/>
    </location>
</feature>
<comment type="caution">
    <text evidence="7">The sequence shown here is derived from an EMBL/GenBank/DDBJ whole genome shotgun (WGS) entry which is preliminary data.</text>
</comment>
<accession>A0ABR3WFI0</accession>
<feature type="region of interest" description="Disordered" evidence="6">
    <location>
        <begin position="249"/>
        <end position="270"/>
    </location>
</feature>
<feature type="compositionally biased region" description="Polar residues" evidence="6">
    <location>
        <begin position="1"/>
        <end position="10"/>
    </location>
</feature>
<keyword evidence="5" id="KW-0175">Coiled coil</keyword>
<keyword evidence="8" id="KW-1185">Reference proteome</keyword>
<dbReference type="PANTHER" id="PTHR17920:SF22">
    <property type="entry name" value="DUF726 DOMAIN PROTEIN (AFU_ORTHOLOGUE AFUA_2G12860)"/>
    <property type="match status" value="1"/>
</dbReference>
<evidence type="ECO:0000256" key="6">
    <source>
        <dbReference type="SAM" id="MobiDB-lite"/>
    </source>
</evidence>
<feature type="compositionally biased region" description="Polar residues" evidence="6">
    <location>
        <begin position="50"/>
        <end position="59"/>
    </location>
</feature>
<evidence type="ECO:0008006" key="9">
    <source>
        <dbReference type="Google" id="ProtNLM"/>
    </source>
</evidence>
<keyword evidence="2" id="KW-0812">Transmembrane</keyword>
<feature type="coiled-coil region" evidence="5">
    <location>
        <begin position="367"/>
        <end position="394"/>
    </location>
</feature>
<comment type="subcellular location">
    <subcellularLocation>
        <location evidence="1">Membrane</location>
        <topology evidence="1">Multi-pass membrane protein</topology>
    </subcellularLocation>
</comment>
<protein>
    <recommendedName>
        <fullName evidence="9">Transmembrane and coiled-coil domain-containing protein 4</fullName>
    </recommendedName>
</protein>
<organism evidence="7 8">
    <name type="scientific">Diaporthe australafricana</name>
    <dbReference type="NCBI Taxonomy" id="127596"/>
    <lineage>
        <taxon>Eukaryota</taxon>
        <taxon>Fungi</taxon>
        <taxon>Dikarya</taxon>
        <taxon>Ascomycota</taxon>
        <taxon>Pezizomycotina</taxon>
        <taxon>Sordariomycetes</taxon>
        <taxon>Sordariomycetidae</taxon>
        <taxon>Diaporthales</taxon>
        <taxon>Diaporthaceae</taxon>
        <taxon>Diaporthe</taxon>
    </lineage>
</organism>
<dbReference type="Proteomes" id="UP001583177">
    <property type="component" value="Unassembled WGS sequence"/>
</dbReference>
<evidence type="ECO:0000256" key="3">
    <source>
        <dbReference type="ARBA" id="ARBA00022989"/>
    </source>
</evidence>
<feature type="compositionally biased region" description="Acidic residues" evidence="6">
    <location>
        <begin position="29"/>
        <end position="43"/>
    </location>
</feature>
<evidence type="ECO:0000256" key="1">
    <source>
        <dbReference type="ARBA" id="ARBA00004141"/>
    </source>
</evidence>
<dbReference type="Pfam" id="PF05277">
    <property type="entry name" value="DUF726"/>
    <property type="match status" value="1"/>
</dbReference>
<keyword evidence="3" id="KW-1133">Transmembrane helix</keyword>
<feature type="region of interest" description="Disordered" evidence="6">
    <location>
        <begin position="1"/>
        <end position="66"/>
    </location>
</feature>
<gene>
    <name evidence="7" type="ORF">Daus18300_009110</name>
</gene>
<reference evidence="7 8" key="1">
    <citation type="journal article" date="2024" name="IMA Fungus">
        <title>IMA Genome - F19 : A genome assembly and annotation guide to empower mycologists, including annotated draft genome sequences of Ceratocystis pirilliformis, Diaporthe australafricana, Fusarium ophioides, Paecilomyces lecythidis, and Sporothrix stenoceras.</title>
        <authorList>
            <person name="Aylward J."/>
            <person name="Wilson A.M."/>
            <person name="Visagie C.M."/>
            <person name="Spraker J."/>
            <person name="Barnes I."/>
            <person name="Buitendag C."/>
            <person name="Ceriani C."/>
            <person name="Del Mar Angel L."/>
            <person name="du Plessis D."/>
            <person name="Fuchs T."/>
            <person name="Gasser K."/>
            <person name="Kramer D."/>
            <person name="Li W."/>
            <person name="Munsamy K."/>
            <person name="Piso A."/>
            <person name="Price J.L."/>
            <person name="Sonnekus B."/>
            <person name="Thomas C."/>
            <person name="van der Nest A."/>
            <person name="van Dijk A."/>
            <person name="van Heerden A."/>
            <person name="van Vuuren N."/>
            <person name="Yilmaz N."/>
            <person name="Duong T.A."/>
            <person name="van der Merwe N.A."/>
            <person name="Wingfield M.J."/>
            <person name="Wingfield B.D."/>
        </authorList>
    </citation>
    <scope>NUCLEOTIDE SEQUENCE [LARGE SCALE GENOMIC DNA]</scope>
    <source>
        <strain evidence="7 8">CMW 18300</strain>
    </source>
</reference>
<name>A0ABR3WFI0_9PEZI</name>
<dbReference type="EMBL" id="JAWRVE010000090">
    <property type="protein sequence ID" value="KAL1860620.1"/>
    <property type="molecule type" value="Genomic_DNA"/>
</dbReference>
<evidence type="ECO:0000256" key="5">
    <source>
        <dbReference type="SAM" id="Coils"/>
    </source>
</evidence>
<proteinExistence type="predicted"/>